<organism evidence="5 10">
    <name type="scientific">Bacteroides caccae</name>
    <dbReference type="NCBI Taxonomy" id="47678"/>
    <lineage>
        <taxon>Bacteria</taxon>
        <taxon>Pseudomonadati</taxon>
        <taxon>Bacteroidota</taxon>
        <taxon>Bacteroidia</taxon>
        <taxon>Bacteroidales</taxon>
        <taxon>Bacteroidaceae</taxon>
        <taxon>Bacteroides</taxon>
    </lineage>
</organism>
<dbReference type="AlphaFoldDB" id="A0A174V931"/>
<name>A0A174V931_9BACE</name>
<evidence type="ECO:0000313" key="9">
    <source>
        <dbReference type="EMBL" id="RGR71046.1"/>
    </source>
</evidence>
<evidence type="ECO:0000256" key="1">
    <source>
        <dbReference type="SAM" id="Phobius"/>
    </source>
</evidence>
<dbReference type="Pfam" id="PF16335">
    <property type="entry name" value="GtaA_6_Hairpin"/>
    <property type="match status" value="1"/>
</dbReference>
<evidence type="ECO:0000313" key="10">
    <source>
        <dbReference type="Proteomes" id="UP000095725"/>
    </source>
</evidence>
<dbReference type="PANTHER" id="PTHR31987:SF1">
    <property type="entry name" value="GLUTAMINASE A"/>
    <property type="match status" value="1"/>
</dbReference>
<dbReference type="PROSITE" id="PS51257">
    <property type="entry name" value="PROKAR_LIPOPROTEIN"/>
    <property type="match status" value="1"/>
</dbReference>
<evidence type="ECO:0000313" key="6">
    <source>
        <dbReference type="EMBL" id="KAA5466357.1"/>
    </source>
</evidence>
<evidence type="ECO:0000313" key="14">
    <source>
        <dbReference type="Proteomes" id="UP000475905"/>
    </source>
</evidence>
<feature type="transmembrane region" description="Helical" evidence="1">
    <location>
        <begin position="7"/>
        <end position="27"/>
    </location>
</feature>
<accession>A0A174V931</accession>
<protein>
    <submittedName>
        <fullName evidence="6">DUF4965 domain-containing protein</fullName>
    </submittedName>
    <submittedName>
        <fullName evidence="5">Putative exported glutaminase</fullName>
    </submittedName>
</protein>
<reference evidence="9 11" key="2">
    <citation type="submission" date="2018-08" db="EMBL/GenBank/DDBJ databases">
        <title>A genome reference for cultivated species of the human gut microbiota.</title>
        <authorList>
            <person name="Zou Y."/>
            <person name="Xue W."/>
            <person name="Luo G."/>
        </authorList>
    </citation>
    <scope>NUCLEOTIDE SEQUENCE [LARGE SCALE GENOMIC DNA]</scope>
    <source>
        <strain evidence="9 11">AF24-29LB</strain>
    </source>
</reference>
<dbReference type="EMBL" id="VVYJ01000011">
    <property type="protein sequence ID" value="KAA5473488.1"/>
    <property type="molecule type" value="Genomic_DNA"/>
</dbReference>
<feature type="domain" description="Glutaminase A central" evidence="3">
    <location>
        <begin position="458"/>
        <end position="587"/>
    </location>
</feature>
<evidence type="ECO:0000259" key="4">
    <source>
        <dbReference type="Pfam" id="PF17168"/>
    </source>
</evidence>
<evidence type="ECO:0000313" key="7">
    <source>
        <dbReference type="EMBL" id="KAA5473488.1"/>
    </source>
</evidence>
<dbReference type="InterPro" id="IPR033433">
    <property type="entry name" value="GtaA_N"/>
</dbReference>
<dbReference type="RefSeq" id="WP_055256510.1">
    <property type="nucleotide sequence ID" value="NZ_CACRTB010000035.1"/>
</dbReference>
<dbReference type="EMBL" id="QRUO01000009">
    <property type="protein sequence ID" value="RGR71046.1"/>
    <property type="molecule type" value="Genomic_DNA"/>
</dbReference>
<dbReference type="Pfam" id="PF16334">
    <property type="entry name" value="DUF4964"/>
    <property type="match status" value="1"/>
</dbReference>
<dbReference type="Proteomes" id="UP000475905">
    <property type="component" value="Unassembled WGS sequence"/>
</dbReference>
<feature type="domain" description="Glutaminase A N-terminal" evidence="4">
    <location>
        <begin position="268"/>
        <end position="365"/>
    </location>
</feature>
<reference evidence="5 10" key="1">
    <citation type="submission" date="2015-09" db="EMBL/GenBank/DDBJ databases">
        <authorList>
            <consortium name="Pathogen Informatics"/>
        </authorList>
    </citation>
    <scope>NUCLEOTIDE SEQUENCE [LARGE SCALE GENOMIC DNA]</scope>
    <source>
        <strain evidence="5 10">2789STDY5834946</strain>
    </source>
</reference>
<evidence type="ECO:0000259" key="3">
    <source>
        <dbReference type="Pfam" id="PF16335"/>
    </source>
</evidence>
<dbReference type="InterPro" id="IPR032514">
    <property type="entry name" value="GtaA_central"/>
</dbReference>
<dbReference type="EMBL" id="VVYD01000009">
    <property type="protein sequence ID" value="KAA5498534.1"/>
    <property type="molecule type" value="Genomic_DNA"/>
</dbReference>
<evidence type="ECO:0000313" key="8">
    <source>
        <dbReference type="EMBL" id="KAA5498534.1"/>
    </source>
</evidence>
<dbReference type="Proteomes" id="UP000095725">
    <property type="component" value="Unassembled WGS sequence"/>
</dbReference>
<keyword evidence="1" id="KW-0812">Transmembrane</keyword>
<evidence type="ECO:0000313" key="5">
    <source>
        <dbReference type="EMBL" id="CUQ31303.1"/>
    </source>
</evidence>
<proteinExistence type="predicted"/>
<evidence type="ECO:0000259" key="2">
    <source>
        <dbReference type="Pfam" id="PF16334"/>
    </source>
</evidence>
<dbReference type="Proteomes" id="UP000284205">
    <property type="component" value="Unassembled WGS sequence"/>
</dbReference>
<dbReference type="EMBL" id="VVYP01000001">
    <property type="protein sequence ID" value="KAA5466357.1"/>
    <property type="molecule type" value="Genomic_DNA"/>
</dbReference>
<feature type="domain" description="DUF4964" evidence="2">
    <location>
        <begin position="47"/>
        <end position="104"/>
    </location>
</feature>
<dbReference type="PANTHER" id="PTHR31987">
    <property type="entry name" value="GLUTAMINASE A-RELATED"/>
    <property type="match status" value="1"/>
</dbReference>
<keyword evidence="1" id="KW-0472">Membrane</keyword>
<dbReference type="Proteomes" id="UP000368418">
    <property type="component" value="Unassembled WGS sequence"/>
</dbReference>
<keyword evidence="1" id="KW-1133">Transmembrane helix</keyword>
<dbReference type="EMBL" id="CZBL01000010">
    <property type="protein sequence ID" value="CUQ31303.1"/>
    <property type="molecule type" value="Genomic_DNA"/>
</dbReference>
<dbReference type="Gene3D" id="2.60.120.260">
    <property type="entry name" value="Galactose-binding domain-like"/>
    <property type="match status" value="1"/>
</dbReference>
<sequence>MEMKTNVRLVGVWRVIIISVIVSLIYACSCPDRKILSLSDITPSEHTLLAITPDFSLKVLGDTLNKSYPKLRTGKVFPITGVLCVDGKAYRFMGSDSLRIFSLAPLSNDSIGWEGKYSFLFPGKGWEQKEYDDSLWDEGKGAFGPVKGNYPAHTLWGAENIYVRRHIRVDDKDLLKEHKVYVRYICDDQIKLFCNGRYLLKSGFTNQTKCQRLTDEAINQIVNGDNVLAAYCRNTGGPALLDFGLYIENKTYTDAEPAILKQKDVQATRTQFVFQCGDVELQIDFISSSLSEKWDMTGWPVGLLSYQIRTEREKEHTVKILFDVDTEWMFGKREVNSWVEQGWRFTKSDSLYLAMRTDETRFSYEDNHIILSQKLCSGKEDRGVLLIGYKEGQTLQYGGENLRPFWNNDGAKEVKELMKSVGNRCQELRQESEKLDYKWNDKALQVGGETLAEYILPAYRNFLSSHRFVLSPDDKLFCFGDTLGNVREAYKSFPALLFFNRVDWMKSLLDPVFIYCEGIYWNKKHPPYDIGLYPVSGKQVKLESCAVEAAANMLIMTTAIVEAEQDFGYADMHWSQLILWADYLQKRIKKETFPLEGLLGENDECVKCTLGLEAYRRLIQLKEAYE</sequence>
<reference evidence="12 13" key="3">
    <citation type="journal article" date="2019" name="Nat. Med.">
        <title>A library of human gut bacterial isolates paired with longitudinal multiomics data enables mechanistic microbiome research.</title>
        <authorList>
            <person name="Poyet M."/>
            <person name="Groussin M."/>
            <person name="Gibbons S.M."/>
            <person name="Avila-Pacheco J."/>
            <person name="Jiang X."/>
            <person name="Kearney S.M."/>
            <person name="Perrotta A.R."/>
            <person name="Berdy B."/>
            <person name="Zhao S."/>
            <person name="Lieberman T.D."/>
            <person name="Swanson P.K."/>
            <person name="Smith M."/>
            <person name="Roesemann S."/>
            <person name="Alexander J.E."/>
            <person name="Rich S.A."/>
            <person name="Livny J."/>
            <person name="Vlamakis H."/>
            <person name="Clish C."/>
            <person name="Bullock K."/>
            <person name="Deik A."/>
            <person name="Scott J."/>
            <person name="Pierce K.A."/>
            <person name="Xavier R.J."/>
            <person name="Alm E.J."/>
        </authorList>
    </citation>
    <scope>NUCLEOTIDE SEQUENCE [LARGE SCALE GENOMIC DNA]</scope>
    <source>
        <strain evidence="8 12">BIOML-A19</strain>
        <strain evidence="7 13">BIOML-A25</strain>
        <strain evidence="6 14">BIOML-A31</strain>
    </source>
</reference>
<evidence type="ECO:0000313" key="11">
    <source>
        <dbReference type="Proteomes" id="UP000284205"/>
    </source>
</evidence>
<evidence type="ECO:0000313" key="13">
    <source>
        <dbReference type="Proteomes" id="UP000427825"/>
    </source>
</evidence>
<dbReference type="InterPro" id="IPR052743">
    <property type="entry name" value="Glutaminase_GtaA"/>
</dbReference>
<dbReference type="Pfam" id="PF17168">
    <property type="entry name" value="DUF5127"/>
    <property type="match status" value="1"/>
</dbReference>
<gene>
    <name evidence="9" type="ORF">DWY26_11080</name>
    <name evidence="5" type="ORF">ERS852558_02563</name>
    <name evidence="8" type="ORF">F2Y31_11400</name>
    <name evidence="6" type="ORF">F2Y36_00390</name>
    <name evidence="7" type="ORF">F2Y39_17520</name>
</gene>
<evidence type="ECO:0000313" key="12">
    <source>
        <dbReference type="Proteomes" id="UP000368418"/>
    </source>
</evidence>
<dbReference type="InterPro" id="IPR032515">
    <property type="entry name" value="DUF4964"/>
</dbReference>
<dbReference type="Proteomes" id="UP000427825">
    <property type="component" value="Unassembled WGS sequence"/>
</dbReference>